<reference evidence="2 3" key="1">
    <citation type="submission" date="2015-12" db="EMBL/GenBank/DDBJ databases">
        <title>Draft genome sequnece of Fervidicola ferrireducens strain Y170.</title>
        <authorList>
            <person name="Patel B.K."/>
        </authorList>
    </citation>
    <scope>NUCLEOTIDE SEQUENCE [LARGE SCALE GENOMIC DNA]</scope>
    <source>
        <strain evidence="2 3">Y170</strain>
    </source>
</reference>
<gene>
    <name evidence="2" type="ORF">AN618_20950</name>
</gene>
<proteinExistence type="predicted"/>
<protein>
    <recommendedName>
        <fullName evidence="1">BFN domain-containing protein</fullName>
    </recommendedName>
</protein>
<name>A0A140L345_9FIRM</name>
<keyword evidence="3" id="KW-1185">Reference proteome</keyword>
<feature type="domain" description="BFN" evidence="1">
    <location>
        <begin position="1"/>
        <end position="131"/>
    </location>
</feature>
<dbReference type="InParanoid" id="A0A140L345"/>
<dbReference type="Proteomes" id="UP000070427">
    <property type="component" value="Unassembled WGS sequence"/>
</dbReference>
<evidence type="ECO:0000313" key="2">
    <source>
        <dbReference type="EMBL" id="KXG74970.1"/>
    </source>
</evidence>
<evidence type="ECO:0000259" key="1">
    <source>
        <dbReference type="PROSITE" id="PS51658"/>
    </source>
</evidence>
<dbReference type="RefSeq" id="WP_066354731.1">
    <property type="nucleotide sequence ID" value="NZ_LOED01000035.1"/>
</dbReference>
<dbReference type="Pfam" id="PF02577">
    <property type="entry name" value="BFN_dom"/>
    <property type="match status" value="1"/>
</dbReference>
<dbReference type="AlphaFoldDB" id="A0A140L345"/>
<sequence length="138" mass="15326">MLEMKVKSVVTSPMGEYLILLVDQEEKKVLPIAIGPLEANNIALPLQGIKPPRPLTHDLLKSVIESMGGKLDKIIITDIRDNTYYAEIHITLDGKNLVIDSRPSDAIALALRCGAPIFMKPRLVEFTYDLTDNEPSED</sequence>
<dbReference type="EMBL" id="LOED01000035">
    <property type="protein sequence ID" value="KXG74970.1"/>
    <property type="molecule type" value="Genomic_DNA"/>
</dbReference>
<dbReference type="Gene3D" id="3.10.690.10">
    <property type="entry name" value="Bifunctional nuclease domain"/>
    <property type="match status" value="1"/>
</dbReference>
<dbReference type="InterPro" id="IPR036104">
    <property type="entry name" value="BFN_sf"/>
</dbReference>
<dbReference type="PANTHER" id="PTHR15160:SF1">
    <property type="entry name" value="VON HIPPEL-LINDAU DISEASE TUMOR SUPPRESSOR"/>
    <property type="match status" value="1"/>
</dbReference>
<accession>A0A140L345</accession>
<dbReference type="PATRIC" id="fig|520764.3.peg.2239"/>
<dbReference type="PANTHER" id="PTHR15160">
    <property type="entry name" value="VON HIPPEL-LINDAU PROTEIN"/>
    <property type="match status" value="1"/>
</dbReference>
<dbReference type="OrthoDB" id="9788698at2"/>
<comment type="caution">
    <text evidence="2">The sequence shown here is derived from an EMBL/GenBank/DDBJ whole genome shotgun (WGS) entry which is preliminary data.</text>
</comment>
<dbReference type="PROSITE" id="PS51658">
    <property type="entry name" value="BFN"/>
    <property type="match status" value="1"/>
</dbReference>
<dbReference type="SUPFAM" id="SSF103256">
    <property type="entry name" value="Hypothetical protein TM0160"/>
    <property type="match status" value="1"/>
</dbReference>
<evidence type="ECO:0000313" key="3">
    <source>
        <dbReference type="Proteomes" id="UP000070427"/>
    </source>
</evidence>
<dbReference type="InterPro" id="IPR003729">
    <property type="entry name" value="Bi_nuclease_dom"/>
</dbReference>
<organism evidence="2 3">
    <name type="scientific">Fervidicola ferrireducens</name>
    <dbReference type="NCBI Taxonomy" id="520764"/>
    <lineage>
        <taxon>Bacteria</taxon>
        <taxon>Bacillati</taxon>
        <taxon>Bacillota</taxon>
        <taxon>Clostridia</taxon>
        <taxon>Thermosediminibacterales</taxon>
        <taxon>Thermosediminibacteraceae</taxon>
        <taxon>Fervidicola</taxon>
    </lineage>
</organism>
<dbReference type="STRING" id="520764.AN618_20950"/>
<dbReference type="GO" id="GO:0004518">
    <property type="term" value="F:nuclease activity"/>
    <property type="evidence" value="ECO:0007669"/>
    <property type="project" value="InterPro"/>
</dbReference>